<organism evidence="1 2">
    <name type="scientific">Solanum tuberosum</name>
    <name type="common">Potato</name>
    <dbReference type="NCBI Taxonomy" id="4113"/>
    <lineage>
        <taxon>Eukaryota</taxon>
        <taxon>Viridiplantae</taxon>
        <taxon>Streptophyta</taxon>
        <taxon>Embryophyta</taxon>
        <taxon>Tracheophyta</taxon>
        <taxon>Spermatophyta</taxon>
        <taxon>Magnoliopsida</taxon>
        <taxon>eudicotyledons</taxon>
        <taxon>Gunneridae</taxon>
        <taxon>Pentapetalae</taxon>
        <taxon>asterids</taxon>
        <taxon>lamiids</taxon>
        <taxon>Solanales</taxon>
        <taxon>Solanaceae</taxon>
        <taxon>Solanoideae</taxon>
        <taxon>Solaneae</taxon>
        <taxon>Solanum</taxon>
    </lineage>
</organism>
<dbReference type="Gramene" id="PGSC0003DMT400077610">
    <property type="protein sequence ID" value="PGSC0003DMT400077610"/>
    <property type="gene ID" value="PGSC0003DMG400030190"/>
</dbReference>
<evidence type="ECO:0000313" key="1">
    <source>
        <dbReference type="EnsemblPlants" id="PGSC0003DMT400077610"/>
    </source>
</evidence>
<name>M1CYM8_SOLTU</name>
<evidence type="ECO:0000313" key="2">
    <source>
        <dbReference type="Proteomes" id="UP000011115"/>
    </source>
</evidence>
<dbReference type="AlphaFoldDB" id="M1CYM8"/>
<accession>M1CYM8</accession>
<reference evidence="2" key="1">
    <citation type="journal article" date="2011" name="Nature">
        <title>Genome sequence and analysis of the tuber crop potato.</title>
        <authorList>
            <consortium name="The Potato Genome Sequencing Consortium"/>
        </authorList>
    </citation>
    <scope>NUCLEOTIDE SEQUENCE [LARGE SCALE GENOMIC DNA]</scope>
    <source>
        <strain evidence="2">cv. DM1-3 516 R44</strain>
    </source>
</reference>
<dbReference type="PaxDb" id="4113-PGSC0003DMT400077610"/>
<dbReference type="HOGENOM" id="CLU_204848_0_0_1"/>
<proteinExistence type="predicted"/>
<keyword evidence="2" id="KW-1185">Reference proteome</keyword>
<protein>
    <submittedName>
        <fullName evidence="1">Uncharacterized protein</fullName>
    </submittedName>
</protein>
<dbReference type="Proteomes" id="UP000011115">
    <property type="component" value="Unassembled WGS sequence"/>
</dbReference>
<reference evidence="1" key="2">
    <citation type="submission" date="2015-06" db="UniProtKB">
        <authorList>
            <consortium name="EnsemblPlants"/>
        </authorList>
    </citation>
    <scope>IDENTIFICATION</scope>
    <source>
        <strain evidence="1">DM1-3 516 R44</strain>
    </source>
</reference>
<dbReference type="EnsemblPlants" id="PGSC0003DMT400077610">
    <property type="protein sequence ID" value="PGSC0003DMT400077610"/>
    <property type="gene ID" value="PGSC0003DMG400030190"/>
</dbReference>
<dbReference type="InParanoid" id="M1CYM8"/>
<sequence>MMLKSSLWLPCKKNIQQKNGGGFWHEKNEQHLTRLQHYTHNTTRKEERIQKKMKNLGLIKAMATHSTL</sequence>